<keyword evidence="4 9" id="KW-0808">Transferase</keyword>
<evidence type="ECO:0000256" key="3">
    <source>
        <dbReference type="ARBA" id="ARBA00022603"/>
    </source>
</evidence>
<keyword evidence="5 9" id="KW-0949">S-adenosyl-L-methionine</keyword>
<keyword evidence="8 9" id="KW-0539">Nucleus</keyword>
<evidence type="ECO:0000256" key="10">
    <source>
        <dbReference type="SAM" id="MobiDB-lite"/>
    </source>
</evidence>
<feature type="active site" evidence="9">
    <location>
        <position position="174"/>
    </location>
</feature>
<dbReference type="OrthoDB" id="47276at2759"/>
<evidence type="ECO:0000256" key="7">
    <source>
        <dbReference type="ARBA" id="ARBA00022884"/>
    </source>
</evidence>
<dbReference type="GO" id="GO:0008176">
    <property type="term" value="F:tRNA (guanine(46)-N7)-methyltransferase activity"/>
    <property type="evidence" value="ECO:0007669"/>
    <property type="project" value="UniProtKB-UniRule"/>
</dbReference>
<keyword evidence="2 9" id="KW-0820">tRNA-binding</keyword>
<comment type="pathway">
    <text evidence="9">tRNA modification; N(7)-methylguanine-tRNA biosynthesis.</text>
</comment>
<evidence type="ECO:0000256" key="4">
    <source>
        <dbReference type="ARBA" id="ARBA00022679"/>
    </source>
</evidence>
<evidence type="ECO:0000256" key="5">
    <source>
        <dbReference type="ARBA" id="ARBA00022691"/>
    </source>
</evidence>
<evidence type="ECO:0000256" key="9">
    <source>
        <dbReference type="HAMAP-Rule" id="MF_03055"/>
    </source>
</evidence>
<comment type="function">
    <text evidence="9">Catalyzes the formation of N(7)-methylguanine at position 46 (m7G46) in tRNA.</text>
</comment>
<feature type="binding site" evidence="9">
    <location>
        <position position="95"/>
    </location>
    <ligand>
        <name>S-adenosyl-L-methionine</name>
        <dbReference type="ChEBI" id="CHEBI:59789"/>
    </ligand>
</feature>
<evidence type="ECO:0000256" key="1">
    <source>
        <dbReference type="ARBA" id="ARBA00000142"/>
    </source>
</evidence>
<dbReference type="InterPro" id="IPR003358">
    <property type="entry name" value="tRNA_(Gua-N-7)_MeTrfase_Trmb"/>
</dbReference>
<dbReference type="PANTHER" id="PTHR23417">
    <property type="entry name" value="3-DEOXY-D-MANNO-OCTULOSONIC-ACID TRANSFERASE/TRNA GUANINE-N 7 - -METHYLTRANSFERASE"/>
    <property type="match status" value="1"/>
</dbReference>
<name>A0A9W7ADP7_9STRA</name>
<feature type="binding site" evidence="9">
    <location>
        <position position="171"/>
    </location>
    <ligand>
        <name>S-adenosyl-L-methionine</name>
        <dbReference type="ChEBI" id="CHEBI:59789"/>
    </ligand>
</feature>
<dbReference type="CDD" id="cd02440">
    <property type="entry name" value="AdoMet_MTases"/>
    <property type="match status" value="1"/>
</dbReference>
<dbReference type="NCBIfam" id="TIGR00091">
    <property type="entry name" value="tRNA (guanosine(46)-N7)-methyltransferase TrmB"/>
    <property type="match status" value="1"/>
</dbReference>
<dbReference type="Pfam" id="PF02390">
    <property type="entry name" value="Methyltransf_4"/>
    <property type="match status" value="1"/>
</dbReference>
<feature type="region of interest" description="Disordered" evidence="10">
    <location>
        <begin position="1"/>
        <end position="21"/>
    </location>
</feature>
<comment type="catalytic activity">
    <reaction evidence="1 9">
        <text>guanosine(46) in tRNA + S-adenosyl-L-methionine = N(7)-methylguanosine(46) in tRNA + S-adenosyl-L-homocysteine</text>
        <dbReference type="Rhea" id="RHEA:42708"/>
        <dbReference type="Rhea" id="RHEA-COMP:10188"/>
        <dbReference type="Rhea" id="RHEA-COMP:10189"/>
        <dbReference type="ChEBI" id="CHEBI:57856"/>
        <dbReference type="ChEBI" id="CHEBI:59789"/>
        <dbReference type="ChEBI" id="CHEBI:74269"/>
        <dbReference type="ChEBI" id="CHEBI:74480"/>
        <dbReference type="EC" id="2.1.1.33"/>
    </reaction>
</comment>
<dbReference type="InterPro" id="IPR029063">
    <property type="entry name" value="SAM-dependent_MTases_sf"/>
</dbReference>
<dbReference type="PROSITE" id="PS51625">
    <property type="entry name" value="SAM_MT_TRMB"/>
    <property type="match status" value="1"/>
</dbReference>
<evidence type="ECO:0000313" key="12">
    <source>
        <dbReference type="Proteomes" id="UP001165122"/>
    </source>
</evidence>
<dbReference type="EMBL" id="BRXW01000555">
    <property type="protein sequence ID" value="GMH65860.1"/>
    <property type="molecule type" value="Genomic_DNA"/>
</dbReference>
<gene>
    <name evidence="11" type="ORF">TrLO_g5742</name>
</gene>
<evidence type="ECO:0000256" key="6">
    <source>
        <dbReference type="ARBA" id="ARBA00022694"/>
    </source>
</evidence>
<dbReference type="InterPro" id="IPR025763">
    <property type="entry name" value="Trm8_euk"/>
</dbReference>
<feature type="binding site" evidence="9">
    <location>
        <begin position="249"/>
        <end position="251"/>
    </location>
    <ligand>
        <name>S-adenosyl-L-methionine</name>
        <dbReference type="ChEBI" id="CHEBI:59789"/>
    </ligand>
</feature>
<dbReference type="GO" id="GO:0043527">
    <property type="term" value="C:tRNA methyltransferase complex"/>
    <property type="evidence" value="ECO:0007669"/>
    <property type="project" value="TreeGrafter"/>
</dbReference>
<evidence type="ECO:0000313" key="11">
    <source>
        <dbReference type="EMBL" id="GMH65860.1"/>
    </source>
</evidence>
<keyword evidence="6 9" id="KW-0819">tRNA processing</keyword>
<dbReference type="EC" id="2.1.1.33" evidence="9"/>
<evidence type="ECO:0000256" key="8">
    <source>
        <dbReference type="ARBA" id="ARBA00023242"/>
    </source>
</evidence>
<accession>A0A9W7ADP7</accession>
<evidence type="ECO:0000256" key="2">
    <source>
        <dbReference type="ARBA" id="ARBA00022555"/>
    </source>
</evidence>
<comment type="subcellular location">
    <subcellularLocation>
        <location evidence="9">Nucleus</location>
    </subcellularLocation>
</comment>
<organism evidence="11 12">
    <name type="scientific">Triparma laevis f. longispina</name>
    <dbReference type="NCBI Taxonomy" id="1714387"/>
    <lineage>
        <taxon>Eukaryota</taxon>
        <taxon>Sar</taxon>
        <taxon>Stramenopiles</taxon>
        <taxon>Ochrophyta</taxon>
        <taxon>Bolidophyceae</taxon>
        <taxon>Parmales</taxon>
        <taxon>Triparmaceae</taxon>
        <taxon>Triparma</taxon>
    </lineage>
</organism>
<sequence length="284" mass="32526">MSSTQSSPNKKQKVDATTTIPTIQGLEDYSFRDGEEITPHGAMPQKKYYRSRAHANPLSFNDNLTYPTKPDDFDWQPYYPELPSSSSAPTVIDIGCGFGGLTVELSTLLPDATVLGLEIRAKVCEYVRLRIMSLRETEKGNYKNAACMRSNTMKNLVNYMHPNSLNKIFICFPDPHFKAKNHRRRIVSYDLLTEYAYCLKPNALLYLITDVKALHEWHLEKTDAHEMFARLSDDAMENDPCVKAMINVTEEGKKVERSGSNKYFMVYRRLPEEEVALETSEFLK</sequence>
<dbReference type="GO" id="GO:0000049">
    <property type="term" value="F:tRNA binding"/>
    <property type="evidence" value="ECO:0007669"/>
    <property type="project" value="UniProtKB-UniRule"/>
</dbReference>
<dbReference type="Gene3D" id="3.40.50.150">
    <property type="entry name" value="Vaccinia Virus protein VP39"/>
    <property type="match status" value="1"/>
</dbReference>
<dbReference type="GO" id="GO:0005634">
    <property type="term" value="C:nucleus"/>
    <property type="evidence" value="ECO:0007669"/>
    <property type="project" value="UniProtKB-SubCell"/>
</dbReference>
<comment type="caution">
    <text evidence="11">The sequence shown here is derived from an EMBL/GenBank/DDBJ whole genome shotgun (WGS) entry which is preliminary data.</text>
</comment>
<dbReference type="SUPFAM" id="SSF53335">
    <property type="entry name" value="S-adenosyl-L-methionine-dependent methyltransferases"/>
    <property type="match status" value="1"/>
</dbReference>
<feature type="binding site" evidence="9">
    <location>
        <begin position="151"/>
        <end position="152"/>
    </location>
    <ligand>
        <name>S-adenosyl-L-methionine</name>
        <dbReference type="ChEBI" id="CHEBI:59789"/>
    </ligand>
</feature>
<keyword evidence="7 9" id="KW-0694">RNA-binding</keyword>
<feature type="binding site" evidence="9">
    <location>
        <begin position="118"/>
        <end position="119"/>
    </location>
    <ligand>
        <name>S-adenosyl-L-methionine</name>
        <dbReference type="ChEBI" id="CHEBI:59789"/>
    </ligand>
</feature>
<proteinExistence type="inferred from homology"/>
<dbReference type="HAMAP" id="MF_03055">
    <property type="entry name" value="tRNA_methyltr_TrmB_euk"/>
    <property type="match status" value="1"/>
</dbReference>
<dbReference type="PANTHER" id="PTHR23417:SF16">
    <property type="entry name" value="TRNA (GUANINE-N(7)-)-METHYLTRANSFERASE"/>
    <property type="match status" value="1"/>
</dbReference>
<dbReference type="AlphaFoldDB" id="A0A9W7ADP7"/>
<comment type="similarity">
    <text evidence="9">Belongs to the class I-like SAM-binding methyltransferase superfamily. TrmB family.</text>
</comment>
<keyword evidence="12" id="KW-1185">Reference proteome</keyword>
<protein>
    <recommendedName>
        <fullName evidence="9">tRNA (guanine-N(7)-)-methyltransferase</fullName>
        <ecNumber evidence="9">2.1.1.33</ecNumber>
    </recommendedName>
    <alternativeName>
        <fullName evidence="9">tRNA (guanine(46)-N(7))-methyltransferase</fullName>
    </alternativeName>
    <alternativeName>
        <fullName evidence="9">tRNA(m7G46)-methyltransferase</fullName>
    </alternativeName>
</protein>
<keyword evidence="3 9" id="KW-0489">Methyltransferase</keyword>
<reference evidence="12" key="1">
    <citation type="journal article" date="2023" name="Commun. Biol.">
        <title>Genome analysis of Parmales, the sister group of diatoms, reveals the evolutionary specialization of diatoms from phago-mixotrophs to photoautotrophs.</title>
        <authorList>
            <person name="Ban H."/>
            <person name="Sato S."/>
            <person name="Yoshikawa S."/>
            <person name="Yamada K."/>
            <person name="Nakamura Y."/>
            <person name="Ichinomiya M."/>
            <person name="Sato N."/>
            <person name="Blanc-Mathieu R."/>
            <person name="Endo H."/>
            <person name="Kuwata A."/>
            <person name="Ogata H."/>
        </authorList>
    </citation>
    <scope>NUCLEOTIDE SEQUENCE [LARGE SCALE GENOMIC DNA]</scope>
    <source>
        <strain evidence="12">NIES 3700</strain>
    </source>
</reference>
<dbReference type="Proteomes" id="UP001165122">
    <property type="component" value="Unassembled WGS sequence"/>
</dbReference>